<dbReference type="GO" id="GO:0061928">
    <property type="term" value="F:glutathione specific gamma-glutamylcyclotransferase activity"/>
    <property type="evidence" value="ECO:0007669"/>
    <property type="project" value="UniProtKB-EC"/>
</dbReference>
<dbReference type="EMBL" id="LXTC01000002">
    <property type="protein sequence ID" value="OBA22309.1"/>
    <property type="molecule type" value="Genomic_DNA"/>
</dbReference>
<dbReference type="GO" id="GO:0005737">
    <property type="term" value="C:cytoplasm"/>
    <property type="evidence" value="ECO:0007669"/>
    <property type="project" value="TreeGrafter"/>
</dbReference>
<organism evidence="3 4">
    <name type="scientific">Metschnikowia bicuspidata var. bicuspidata NRRL YB-4993</name>
    <dbReference type="NCBI Taxonomy" id="869754"/>
    <lineage>
        <taxon>Eukaryota</taxon>
        <taxon>Fungi</taxon>
        <taxon>Dikarya</taxon>
        <taxon>Ascomycota</taxon>
        <taxon>Saccharomycotina</taxon>
        <taxon>Pichiomycetes</taxon>
        <taxon>Metschnikowiaceae</taxon>
        <taxon>Metschnikowia</taxon>
    </lineage>
</organism>
<dbReference type="InterPro" id="IPR013024">
    <property type="entry name" value="GGCT-like"/>
</dbReference>
<evidence type="ECO:0000256" key="2">
    <source>
        <dbReference type="ARBA" id="ARBA00023239"/>
    </source>
</evidence>
<sequence length="251" mass="27854">MSQNGMWIIGYGSLIFKPPPLVSFRVSGTIQGYIRRFWQSSSDHRGTPELPGRVVTLVPLDDLKQHEIFNGSVHNYEILPSSGADLALKESAQDVSKLQAHDLKVWGVAYYIEPENVEEVKQYLDIREQDGYTLHTVEFHVHSMPDNNPEANDILSALPRADDGDLYIKSHVYIGTIDNQSFVGPESIAKTAQIIKSSRGPSGDNFLYLKNLTTSVIALHSDLASADSYLEALTHLSLPASQMEPKGFSQL</sequence>
<dbReference type="EC" id="4.3.2.7" evidence="1"/>
<dbReference type="PANTHER" id="PTHR12192:SF2">
    <property type="entry name" value="GLUTATHIONE-SPECIFIC GAMMA-GLUTAMYLCYCLOTRANSFERASE 2"/>
    <property type="match status" value="1"/>
</dbReference>
<keyword evidence="4" id="KW-1185">Reference proteome</keyword>
<dbReference type="OrthoDB" id="1933483at2759"/>
<dbReference type="Pfam" id="PF04752">
    <property type="entry name" value="ChaC"/>
    <property type="match status" value="1"/>
</dbReference>
<accession>A0A1A0HDY4</accession>
<evidence type="ECO:0000256" key="1">
    <source>
        <dbReference type="ARBA" id="ARBA00012344"/>
    </source>
</evidence>
<proteinExistence type="predicted"/>
<dbReference type="RefSeq" id="XP_018712805.1">
    <property type="nucleotide sequence ID" value="XM_018855815.1"/>
</dbReference>
<name>A0A1A0HDY4_9ASCO</name>
<evidence type="ECO:0000313" key="4">
    <source>
        <dbReference type="Proteomes" id="UP000092555"/>
    </source>
</evidence>
<dbReference type="GeneID" id="30028791"/>
<dbReference type="GO" id="GO:0006751">
    <property type="term" value="P:glutathione catabolic process"/>
    <property type="evidence" value="ECO:0007669"/>
    <property type="project" value="EnsemblFungi"/>
</dbReference>
<keyword evidence="2" id="KW-0456">Lyase</keyword>
<reference evidence="3 4" key="1">
    <citation type="submission" date="2016-05" db="EMBL/GenBank/DDBJ databases">
        <title>Comparative genomics of biotechnologically important yeasts.</title>
        <authorList>
            <consortium name="DOE Joint Genome Institute"/>
            <person name="Riley R."/>
            <person name="Haridas S."/>
            <person name="Wolfe K.H."/>
            <person name="Lopes M.R."/>
            <person name="Hittinger C.T."/>
            <person name="Goker M."/>
            <person name="Salamov A."/>
            <person name="Wisecaver J."/>
            <person name="Long T.M."/>
            <person name="Aerts A.L."/>
            <person name="Barry K."/>
            <person name="Choi C."/>
            <person name="Clum A."/>
            <person name="Coughlan A.Y."/>
            <person name="Deshpande S."/>
            <person name="Douglass A.P."/>
            <person name="Hanson S.J."/>
            <person name="Klenk H.-P."/>
            <person name="LaButti K."/>
            <person name="Lapidus A."/>
            <person name="Lindquist E."/>
            <person name="Lipzen A."/>
            <person name="Meier-kolthoff J.P."/>
            <person name="Ohm R.A."/>
            <person name="Otillar R.P."/>
            <person name="Pangilinan J."/>
            <person name="Peng Y."/>
            <person name="Rokas A."/>
            <person name="Rosa C.A."/>
            <person name="Scheuner C."/>
            <person name="Sibirny A.A."/>
            <person name="Slot J.C."/>
            <person name="Stielow J.B."/>
            <person name="Sun H."/>
            <person name="Kurtzman C.P."/>
            <person name="Blackwell M."/>
            <person name="Grigoriev I.V."/>
            <person name="Jeffries T.W."/>
        </authorList>
    </citation>
    <scope>NUCLEOTIDE SEQUENCE [LARGE SCALE GENOMIC DNA]</scope>
    <source>
        <strain evidence="3 4">NRRL YB-4993</strain>
    </source>
</reference>
<protein>
    <recommendedName>
        <fullName evidence="1">glutathione-specific gamma-glutamylcyclotransferase</fullName>
        <ecNumber evidence="1">4.3.2.7</ecNumber>
    </recommendedName>
</protein>
<comment type="caution">
    <text evidence="3">The sequence shown here is derived from an EMBL/GenBank/DDBJ whole genome shotgun (WGS) entry which is preliminary data.</text>
</comment>
<dbReference type="Proteomes" id="UP000092555">
    <property type="component" value="Unassembled WGS sequence"/>
</dbReference>
<gene>
    <name evidence="3" type="ORF">METBIDRAFT_31229</name>
</gene>
<dbReference type="CDD" id="cd06661">
    <property type="entry name" value="GGCT_like"/>
    <property type="match status" value="1"/>
</dbReference>
<dbReference type="AlphaFoldDB" id="A0A1A0HDY4"/>
<dbReference type="STRING" id="869754.A0A1A0HDY4"/>
<dbReference type="InterPro" id="IPR006840">
    <property type="entry name" value="ChaC"/>
</dbReference>
<dbReference type="GO" id="GO:0003839">
    <property type="term" value="F:gamma-glutamylcyclotransferase activity"/>
    <property type="evidence" value="ECO:0007669"/>
    <property type="project" value="EnsemblFungi"/>
</dbReference>
<evidence type="ECO:0000313" key="3">
    <source>
        <dbReference type="EMBL" id="OBA22309.1"/>
    </source>
</evidence>
<dbReference type="PANTHER" id="PTHR12192">
    <property type="entry name" value="CATION TRANSPORT PROTEIN CHAC-RELATED"/>
    <property type="match status" value="1"/>
</dbReference>